<dbReference type="PANTHER" id="PTHR11455">
    <property type="entry name" value="CRYPTOCHROME"/>
    <property type="match status" value="1"/>
</dbReference>
<keyword evidence="2" id="KW-0285">Flavoprotein</keyword>
<feature type="domain" description="Cryptochrome/DNA photolyase FAD-binding" evidence="4">
    <location>
        <begin position="68"/>
        <end position="208"/>
    </location>
</feature>
<gene>
    <name evidence="5" type="ORF">N7U62_19930</name>
</gene>
<sequence length="369" mass="42770">MISFPTQYAKIIERIDQIDPVRYSKSRNYLDGAVSYLSPYISRGVISTKQVMEHVLTLGLKYYQVEKFIQELAWRDYWQQVWINKGDLINQDLKHPQPHVVHHEMPASILKGDTGIKAIDKAIEELNRIGYMHNHVRMYVAAMACNIAHSHWLTPARWMYYHLLDGDWASNALSWQWVAGANSNKCYLANQENINRYCHTDQTGTFLDKSYEALGASSSCPEVLQATTLPKLETQLPTTIPLTLDPEIPSVIYTSYNLDPNWKSDIAANRILHLDPIHFKQYPVSSHVISFIIQLAKDNIPGIQLFTGSFDELKRQLLGSQVYFKEHPTTRHYEGVEEERDWMFSVKGYYPSFFSYYKKCKKELAHLKT</sequence>
<dbReference type="InterPro" id="IPR002081">
    <property type="entry name" value="Cryptochrome/DNA_photolyase_1"/>
</dbReference>
<dbReference type="SUPFAM" id="SSF48173">
    <property type="entry name" value="Cryptochrome/photolyase FAD-binding domain"/>
    <property type="match status" value="1"/>
</dbReference>
<dbReference type="PANTHER" id="PTHR11455:SF18">
    <property type="entry name" value="SI:CH1073-390K14.1"/>
    <property type="match status" value="1"/>
</dbReference>
<name>A0ABT3CZA0_9BACT</name>
<reference evidence="5 6" key="1">
    <citation type="submission" date="2022-10" db="EMBL/GenBank/DDBJ databases">
        <title>Comparative genomics and taxonomic characterization of three novel marine species of genus Reichenbachiella exhibiting antioxidant and polysaccharide degradation activities.</title>
        <authorList>
            <person name="Muhammad N."/>
            <person name="Lee Y.-J."/>
            <person name="Ko J."/>
            <person name="Kim S.-G."/>
        </authorList>
    </citation>
    <scope>NUCLEOTIDE SEQUENCE [LARGE SCALE GENOMIC DNA]</scope>
    <source>
        <strain evidence="5 6">ABR2-5</strain>
    </source>
</reference>
<proteinExistence type="predicted"/>
<evidence type="ECO:0000256" key="3">
    <source>
        <dbReference type="ARBA" id="ARBA00022827"/>
    </source>
</evidence>
<evidence type="ECO:0000256" key="1">
    <source>
        <dbReference type="ARBA" id="ARBA00001974"/>
    </source>
</evidence>
<comment type="caution">
    <text evidence="5">The sequence shown here is derived from an EMBL/GenBank/DDBJ whole genome shotgun (WGS) entry which is preliminary data.</text>
</comment>
<dbReference type="InterPro" id="IPR036134">
    <property type="entry name" value="Crypto/Photolyase_FAD-like_sf"/>
</dbReference>
<evidence type="ECO:0000256" key="2">
    <source>
        <dbReference type="ARBA" id="ARBA00022630"/>
    </source>
</evidence>
<dbReference type="Gene3D" id="1.10.579.10">
    <property type="entry name" value="DNA Cyclobutane Dipyrimidine Photolyase, subunit A, domain 3"/>
    <property type="match status" value="1"/>
</dbReference>
<evidence type="ECO:0000313" key="5">
    <source>
        <dbReference type="EMBL" id="MCV9388957.1"/>
    </source>
</evidence>
<dbReference type="Pfam" id="PF03441">
    <property type="entry name" value="FAD_binding_7"/>
    <property type="match status" value="1"/>
</dbReference>
<dbReference type="Gene3D" id="1.25.40.80">
    <property type="match status" value="1"/>
</dbReference>
<dbReference type="InterPro" id="IPR005101">
    <property type="entry name" value="Cryptochr/Photolyase_FAD-bd"/>
</dbReference>
<keyword evidence="6" id="KW-1185">Reference proteome</keyword>
<dbReference type="EMBL" id="JAOYOD010000001">
    <property type="protein sequence ID" value="MCV9388957.1"/>
    <property type="molecule type" value="Genomic_DNA"/>
</dbReference>
<dbReference type="RefSeq" id="WP_264139856.1">
    <property type="nucleotide sequence ID" value="NZ_JAOYOD010000001.1"/>
</dbReference>
<dbReference type="Proteomes" id="UP001300692">
    <property type="component" value="Unassembled WGS sequence"/>
</dbReference>
<accession>A0ABT3CZA0</accession>
<organism evidence="5 6">
    <name type="scientific">Reichenbachiella ulvae</name>
    <dbReference type="NCBI Taxonomy" id="2980104"/>
    <lineage>
        <taxon>Bacteria</taxon>
        <taxon>Pseudomonadati</taxon>
        <taxon>Bacteroidota</taxon>
        <taxon>Cytophagia</taxon>
        <taxon>Cytophagales</taxon>
        <taxon>Reichenbachiellaceae</taxon>
        <taxon>Reichenbachiella</taxon>
    </lineage>
</organism>
<protein>
    <submittedName>
        <fullName evidence="5">Deoxyribodipyrimidine photolyase</fullName>
    </submittedName>
</protein>
<evidence type="ECO:0000259" key="4">
    <source>
        <dbReference type="Pfam" id="PF03441"/>
    </source>
</evidence>
<comment type="cofactor">
    <cofactor evidence="1">
        <name>FAD</name>
        <dbReference type="ChEBI" id="CHEBI:57692"/>
    </cofactor>
</comment>
<evidence type="ECO:0000313" key="6">
    <source>
        <dbReference type="Proteomes" id="UP001300692"/>
    </source>
</evidence>
<keyword evidence="3" id="KW-0274">FAD</keyword>